<dbReference type="EC" id="2.7.7.87" evidence="3"/>
<keyword evidence="4" id="KW-0963">Cytoplasm</keyword>
<evidence type="ECO:0000313" key="13">
    <source>
        <dbReference type="EMBL" id="KKN03577.1"/>
    </source>
</evidence>
<evidence type="ECO:0000256" key="7">
    <source>
        <dbReference type="ARBA" id="ARBA00022695"/>
    </source>
</evidence>
<dbReference type="GO" id="GO:0005737">
    <property type="term" value="C:cytoplasm"/>
    <property type="evidence" value="ECO:0007669"/>
    <property type="project" value="UniProtKB-SubCell"/>
</dbReference>
<comment type="similarity">
    <text evidence="2">Belongs to the SUA5 family.</text>
</comment>
<protein>
    <recommendedName>
        <fullName evidence="10">L-threonylcarbamoyladenylate synthase</fullName>
        <ecNumber evidence="3">2.7.7.87</ecNumber>
    </recommendedName>
    <alternativeName>
        <fullName evidence="10">L-threonylcarbamoyladenylate synthase</fullName>
    </alternativeName>
</protein>
<dbReference type="GO" id="GO:0000049">
    <property type="term" value="F:tRNA binding"/>
    <property type="evidence" value="ECO:0007669"/>
    <property type="project" value="TreeGrafter"/>
</dbReference>
<evidence type="ECO:0000256" key="10">
    <source>
        <dbReference type="ARBA" id="ARBA00029774"/>
    </source>
</evidence>
<reference evidence="13" key="1">
    <citation type="journal article" date="2015" name="Nature">
        <title>Complex archaea that bridge the gap between prokaryotes and eukaryotes.</title>
        <authorList>
            <person name="Spang A."/>
            <person name="Saw J.H."/>
            <person name="Jorgensen S.L."/>
            <person name="Zaremba-Niedzwiedzka K."/>
            <person name="Martijn J."/>
            <person name="Lind A.E."/>
            <person name="van Eijk R."/>
            <person name="Schleper C."/>
            <person name="Guy L."/>
            <person name="Ettema T.J."/>
        </authorList>
    </citation>
    <scope>NUCLEOTIDE SEQUENCE</scope>
</reference>
<dbReference type="GO" id="GO:0006450">
    <property type="term" value="P:regulation of translational fidelity"/>
    <property type="evidence" value="ECO:0007669"/>
    <property type="project" value="TreeGrafter"/>
</dbReference>
<evidence type="ECO:0000256" key="8">
    <source>
        <dbReference type="ARBA" id="ARBA00022741"/>
    </source>
</evidence>
<dbReference type="Pfam" id="PF01300">
    <property type="entry name" value="Sua5_yciO_yrdC"/>
    <property type="match status" value="1"/>
</dbReference>
<dbReference type="EMBL" id="LAZR01005019">
    <property type="protein sequence ID" value="KKN03577.1"/>
    <property type="molecule type" value="Genomic_DNA"/>
</dbReference>
<dbReference type="SUPFAM" id="SSF55821">
    <property type="entry name" value="YrdC/RibB"/>
    <property type="match status" value="1"/>
</dbReference>
<evidence type="ECO:0000256" key="11">
    <source>
        <dbReference type="ARBA" id="ARBA00048366"/>
    </source>
</evidence>
<dbReference type="InterPro" id="IPR050156">
    <property type="entry name" value="TC-AMP_synthase_SUA5"/>
</dbReference>
<comment type="subcellular location">
    <subcellularLocation>
        <location evidence="1">Cytoplasm</location>
    </subcellularLocation>
</comment>
<dbReference type="InterPro" id="IPR006070">
    <property type="entry name" value="Sua5-like_dom"/>
</dbReference>
<evidence type="ECO:0000256" key="3">
    <source>
        <dbReference type="ARBA" id="ARBA00012584"/>
    </source>
</evidence>
<evidence type="ECO:0000256" key="5">
    <source>
        <dbReference type="ARBA" id="ARBA00022679"/>
    </source>
</evidence>
<organism evidence="13">
    <name type="scientific">marine sediment metagenome</name>
    <dbReference type="NCBI Taxonomy" id="412755"/>
    <lineage>
        <taxon>unclassified sequences</taxon>
        <taxon>metagenomes</taxon>
        <taxon>ecological metagenomes</taxon>
    </lineage>
</organism>
<evidence type="ECO:0000256" key="2">
    <source>
        <dbReference type="ARBA" id="ARBA00007663"/>
    </source>
</evidence>
<dbReference type="PANTHER" id="PTHR17490:SF16">
    <property type="entry name" value="THREONYLCARBAMOYL-AMP SYNTHASE"/>
    <property type="match status" value="1"/>
</dbReference>
<dbReference type="GO" id="GO:0003725">
    <property type="term" value="F:double-stranded RNA binding"/>
    <property type="evidence" value="ECO:0007669"/>
    <property type="project" value="InterPro"/>
</dbReference>
<sequence>MDIKTRIIKINPELMDPDKIKIVATVLQEEGIIAYPTDTFYGLGASCFSEKAIKRIYHLKRREPSKPISIIISDINMARDIAKDIPSLFWKMAGEFWPGPLTLVLKASSTLPTHLLGFGDSIGVRLPAHPWVRELLNETAFPITATSANISGEKEIANPEIIKDSFFGLVDLIVDGGETRGALPSTVIDLTSAKPVILREGVVPRSALGKYLE</sequence>
<gene>
    <name evidence="13" type="ORF">LCGC14_1106250</name>
</gene>
<evidence type="ECO:0000259" key="12">
    <source>
        <dbReference type="PROSITE" id="PS51163"/>
    </source>
</evidence>
<evidence type="ECO:0000256" key="1">
    <source>
        <dbReference type="ARBA" id="ARBA00004496"/>
    </source>
</evidence>
<dbReference type="GO" id="GO:0005524">
    <property type="term" value="F:ATP binding"/>
    <property type="evidence" value="ECO:0007669"/>
    <property type="project" value="UniProtKB-KW"/>
</dbReference>
<name>A0A0F9MVX7_9ZZZZ</name>
<keyword evidence="9" id="KW-0067">ATP-binding</keyword>
<dbReference type="Gene3D" id="3.90.870.10">
    <property type="entry name" value="DHBP synthase"/>
    <property type="match status" value="1"/>
</dbReference>
<dbReference type="InterPro" id="IPR017945">
    <property type="entry name" value="DHBP_synth_RibB-like_a/b_dom"/>
</dbReference>
<comment type="caution">
    <text evidence="13">The sequence shown here is derived from an EMBL/GenBank/DDBJ whole genome shotgun (WGS) entry which is preliminary data.</text>
</comment>
<feature type="domain" description="YrdC-like" evidence="12">
    <location>
        <begin position="17"/>
        <end position="203"/>
    </location>
</feature>
<dbReference type="PANTHER" id="PTHR17490">
    <property type="entry name" value="SUA5"/>
    <property type="match status" value="1"/>
</dbReference>
<keyword evidence="6" id="KW-0819">tRNA processing</keyword>
<dbReference type="NCBIfam" id="TIGR00057">
    <property type="entry name" value="L-threonylcarbamoyladenylate synthase"/>
    <property type="match status" value="1"/>
</dbReference>
<dbReference type="AlphaFoldDB" id="A0A0F9MVX7"/>
<dbReference type="PROSITE" id="PS51163">
    <property type="entry name" value="YRDC"/>
    <property type="match status" value="1"/>
</dbReference>
<proteinExistence type="inferred from homology"/>
<evidence type="ECO:0000256" key="9">
    <source>
        <dbReference type="ARBA" id="ARBA00022840"/>
    </source>
</evidence>
<keyword evidence="5" id="KW-0808">Transferase</keyword>
<keyword evidence="7" id="KW-0548">Nucleotidyltransferase</keyword>
<keyword evidence="8" id="KW-0547">Nucleotide-binding</keyword>
<evidence type="ECO:0000256" key="4">
    <source>
        <dbReference type="ARBA" id="ARBA00022490"/>
    </source>
</evidence>
<evidence type="ECO:0000256" key="6">
    <source>
        <dbReference type="ARBA" id="ARBA00022694"/>
    </source>
</evidence>
<dbReference type="GO" id="GO:0008033">
    <property type="term" value="P:tRNA processing"/>
    <property type="evidence" value="ECO:0007669"/>
    <property type="project" value="UniProtKB-KW"/>
</dbReference>
<comment type="catalytic activity">
    <reaction evidence="11">
        <text>L-threonine + hydrogencarbonate + ATP = L-threonylcarbamoyladenylate + diphosphate + H2O</text>
        <dbReference type="Rhea" id="RHEA:36407"/>
        <dbReference type="ChEBI" id="CHEBI:15377"/>
        <dbReference type="ChEBI" id="CHEBI:17544"/>
        <dbReference type="ChEBI" id="CHEBI:30616"/>
        <dbReference type="ChEBI" id="CHEBI:33019"/>
        <dbReference type="ChEBI" id="CHEBI:57926"/>
        <dbReference type="ChEBI" id="CHEBI:73682"/>
        <dbReference type="EC" id="2.7.7.87"/>
    </reaction>
</comment>
<accession>A0A0F9MVX7</accession>
<dbReference type="GO" id="GO:0061710">
    <property type="term" value="F:L-threonylcarbamoyladenylate synthase"/>
    <property type="evidence" value="ECO:0007669"/>
    <property type="project" value="UniProtKB-EC"/>
</dbReference>